<dbReference type="Gene3D" id="3.40.1660.10">
    <property type="entry name" value="EreA-like (biosynthetic domain)"/>
    <property type="match status" value="1"/>
</dbReference>
<evidence type="ECO:0000313" key="2">
    <source>
        <dbReference type="Proteomes" id="UP000741013"/>
    </source>
</evidence>
<organism evidence="1 2">
    <name type="scientific">Amycolatopsis magusensis</name>
    <dbReference type="NCBI Taxonomy" id="882444"/>
    <lineage>
        <taxon>Bacteria</taxon>
        <taxon>Bacillati</taxon>
        <taxon>Actinomycetota</taxon>
        <taxon>Actinomycetes</taxon>
        <taxon>Pseudonocardiales</taxon>
        <taxon>Pseudonocardiaceae</taxon>
        <taxon>Amycolatopsis</taxon>
    </lineage>
</organism>
<comment type="caution">
    <text evidence="1">The sequence shown here is derived from an EMBL/GenBank/DDBJ whole genome shotgun (WGS) entry which is preliminary data.</text>
</comment>
<protein>
    <submittedName>
        <fullName evidence="1">Erythromycin esterase</fullName>
        <ecNumber evidence="1">3.1.1.-</ecNumber>
    </submittedName>
</protein>
<dbReference type="Gene3D" id="1.20.1440.30">
    <property type="entry name" value="Biosynthetic Protein domain"/>
    <property type="match status" value="1"/>
</dbReference>
<name>A0ABS4Q4M3_9PSEU</name>
<dbReference type="Proteomes" id="UP000741013">
    <property type="component" value="Unassembled WGS sequence"/>
</dbReference>
<dbReference type="CDD" id="cd14728">
    <property type="entry name" value="Ere-like"/>
    <property type="match status" value="1"/>
</dbReference>
<keyword evidence="2" id="KW-1185">Reference proteome</keyword>
<dbReference type="EC" id="3.1.1.-" evidence="1"/>
<dbReference type="PANTHER" id="PTHR31299">
    <property type="entry name" value="ESTERASE, PUTATIVE (AFU_ORTHOLOGUE AFUA_1G05850)-RELATED"/>
    <property type="match status" value="1"/>
</dbReference>
<dbReference type="GO" id="GO:0016787">
    <property type="term" value="F:hydrolase activity"/>
    <property type="evidence" value="ECO:0007669"/>
    <property type="project" value="UniProtKB-KW"/>
</dbReference>
<proteinExistence type="predicted"/>
<dbReference type="InterPro" id="IPR007815">
    <property type="entry name" value="Emycin_Estase"/>
</dbReference>
<dbReference type="RefSeq" id="WP_209669856.1">
    <property type="nucleotide sequence ID" value="NZ_JAGGMS010000001.1"/>
</dbReference>
<accession>A0ABS4Q4M3</accession>
<evidence type="ECO:0000313" key="1">
    <source>
        <dbReference type="EMBL" id="MBP2186636.1"/>
    </source>
</evidence>
<keyword evidence="1" id="KW-0378">Hydrolase</keyword>
<dbReference type="SUPFAM" id="SSF159501">
    <property type="entry name" value="EreA/ChaN-like"/>
    <property type="match status" value="1"/>
</dbReference>
<dbReference type="Pfam" id="PF05139">
    <property type="entry name" value="Erythro_esteras"/>
    <property type="match status" value="1"/>
</dbReference>
<reference evidence="1 2" key="1">
    <citation type="submission" date="2021-03" db="EMBL/GenBank/DDBJ databases">
        <title>Sequencing the genomes of 1000 actinobacteria strains.</title>
        <authorList>
            <person name="Klenk H.-P."/>
        </authorList>
    </citation>
    <scope>NUCLEOTIDE SEQUENCE [LARGE SCALE GENOMIC DNA]</scope>
    <source>
        <strain evidence="1 2">DSM 45510</strain>
    </source>
</reference>
<dbReference type="EMBL" id="JAGGMS010000001">
    <property type="protein sequence ID" value="MBP2186636.1"/>
    <property type="molecule type" value="Genomic_DNA"/>
</dbReference>
<dbReference type="InterPro" id="IPR052036">
    <property type="entry name" value="Hydrolase/PRTase-associated"/>
</dbReference>
<dbReference type="Gene3D" id="3.30.1870.10">
    <property type="entry name" value="EreA-like, domain 2"/>
    <property type="match status" value="1"/>
</dbReference>
<sequence length="398" mass="42835">MPRLSPFDRLPELIGDARIVAVGENNHHIQEFSAYRDRVLRLLVTELGFSVLGFESGYAEGRLTDAWLHGAPGEVADIGRDGFTFSLGDSAEMHTMLTWLREHNAAERGAAGGDVRYLGLDVPSSAGSPEPALRAVREYLLAADPGALSLVDNALTATRPYSAVSSAIAPGLYQQCENRDAATAALAVLVAHLESTGPVLRRGGDAQAHAIALHQACGALRVDTYLREVLDAMNGSATPVQGASRDRYMAESVRLAREIWPDRKILLMLHNGHLQRTPSSLIPGVTNAPAGAHLADEFGDEYFALALTAGTGHTTGLRPDPEGRLGFRLYEQELGAPEAGSIEEHLVGAEAGLLDLRPLRAAADRPHGIRHAHLTVHADVPFAFDALAYFPRMRVCRF</sequence>
<gene>
    <name evidence="1" type="ORF">JOM49_008162</name>
</gene>
<dbReference type="PANTHER" id="PTHR31299:SF0">
    <property type="entry name" value="ESTERASE, PUTATIVE (AFU_ORTHOLOGUE AFUA_1G05850)-RELATED"/>
    <property type="match status" value="1"/>
</dbReference>